<accession>A0A2T6C2Y6</accession>
<sequence length="156" mass="17606">MSNTLPSNQDANSQNTQSQNQQQQQEKVVFVERAGAPTLLIILVIFTIIGSLFSMGKSLLYETVSSYFGAGDFMYYIYVATCVGTMIGAIMMLSKKKLGLYIYSVSQVLFILLFILSRIPSETEDYSTSWTVLVVLPAAIFLFLYWSKDIRDYLTK</sequence>
<dbReference type="Proteomes" id="UP000244090">
    <property type="component" value="Unassembled WGS sequence"/>
</dbReference>
<feature type="transmembrane region" description="Helical" evidence="1">
    <location>
        <begin position="100"/>
        <end position="120"/>
    </location>
</feature>
<keyword evidence="3" id="KW-1185">Reference proteome</keyword>
<feature type="transmembrane region" description="Helical" evidence="1">
    <location>
        <begin position="34"/>
        <end position="53"/>
    </location>
</feature>
<keyword evidence="1" id="KW-1133">Transmembrane helix</keyword>
<feature type="transmembrane region" description="Helical" evidence="1">
    <location>
        <begin position="126"/>
        <end position="146"/>
    </location>
</feature>
<comment type="caution">
    <text evidence="2">The sequence shown here is derived from an EMBL/GenBank/DDBJ whole genome shotgun (WGS) entry which is preliminary data.</text>
</comment>
<name>A0A2T6C2Y6_9FLAO</name>
<dbReference type="RefSeq" id="WP_108113648.1">
    <property type="nucleotide sequence ID" value="NZ_QBKT01000002.1"/>
</dbReference>
<evidence type="ECO:0000313" key="3">
    <source>
        <dbReference type="Proteomes" id="UP000244090"/>
    </source>
</evidence>
<evidence type="ECO:0000256" key="1">
    <source>
        <dbReference type="SAM" id="Phobius"/>
    </source>
</evidence>
<evidence type="ECO:0000313" key="2">
    <source>
        <dbReference type="EMBL" id="PTX62653.1"/>
    </source>
</evidence>
<keyword evidence="1" id="KW-0812">Transmembrane</keyword>
<dbReference type="AlphaFoldDB" id="A0A2T6C2Y6"/>
<evidence type="ECO:0008006" key="4">
    <source>
        <dbReference type="Google" id="ProtNLM"/>
    </source>
</evidence>
<keyword evidence="1" id="KW-0472">Membrane</keyword>
<dbReference type="OrthoDB" id="1444930at2"/>
<protein>
    <recommendedName>
        <fullName evidence="4">DoxX-like protein</fullName>
    </recommendedName>
</protein>
<organism evidence="2 3">
    <name type="scientific">Kordia periserrulae</name>
    <dbReference type="NCBI Taxonomy" id="701523"/>
    <lineage>
        <taxon>Bacteria</taxon>
        <taxon>Pseudomonadati</taxon>
        <taxon>Bacteroidota</taxon>
        <taxon>Flavobacteriia</taxon>
        <taxon>Flavobacteriales</taxon>
        <taxon>Flavobacteriaceae</taxon>
        <taxon>Kordia</taxon>
    </lineage>
</organism>
<proteinExistence type="predicted"/>
<feature type="transmembrane region" description="Helical" evidence="1">
    <location>
        <begin position="73"/>
        <end position="93"/>
    </location>
</feature>
<reference evidence="2 3" key="1">
    <citation type="submission" date="2018-04" db="EMBL/GenBank/DDBJ databases">
        <title>Genomic Encyclopedia of Archaeal and Bacterial Type Strains, Phase II (KMG-II): from individual species to whole genera.</title>
        <authorList>
            <person name="Goeker M."/>
        </authorList>
    </citation>
    <scope>NUCLEOTIDE SEQUENCE [LARGE SCALE GENOMIC DNA]</scope>
    <source>
        <strain evidence="2 3">DSM 25731</strain>
    </source>
</reference>
<gene>
    <name evidence="2" type="ORF">C8N46_10249</name>
</gene>
<dbReference type="EMBL" id="QBKT01000002">
    <property type="protein sequence ID" value="PTX62653.1"/>
    <property type="molecule type" value="Genomic_DNA"/>
</dbReference>